<name>A0A0F9LA15_9ZZZZ</name>
<gene>
    <name evidence="1" type="ORF">LCGC14_1537060</name>
</gene>
<reference evidence="1" key="1">
    <citation type="journal article" date="2015" name="Nature">
        <title>Complex archaea that bridge the gap between prokaryotes and eukaryotes.</title>
        <authorList>
            <person name="Spang A."/>
            <person name="Saw J.H."/>
            <person name="Jorgensen S.L."/>
            <person name="Zaremba-Niedzwiedzka K."/>
            <person name="Martijn J."/>
            <person name="Lind A.E."/>
            <person name="van Eijk R."/>
            <person name="Schleper C."/>
            <person name="Guy L."/>
            <person name="Ettema T.J."/>
        </authorList>
    </citation>
    <scope>NUCLEOTIDE SEQUENCE</scope>
</reference>
<sequence>MMAGELTITAKIAFQASGEGCCGYCGEWTPRLFQICMEIGGEEHMIERNDYPFEICLACQPKVHFHVKKVEERQ</sequence>
<dbReference type="AlphaFoldDB" id="A0A0F9LA15"/>
<comment type="caution">
    <text evidence="1">The sequence shown here is derived from an EMBL/GenBank/DDBJ whole genome shotgun (WGS) entry which is preliminary data.</text>
</comment>
<organism evidence="1">
    <name type="scientific">marine sediment metagenome</name>
    <dbReference type="NCBI Taxonomy" id="412755"/>
    <lineage>
        <taxon>unclassified sequences</taxon>
        <taxon>metagenomes</taxon>
        <taxon>ecological metagenomes</taxon>
    </lineage>
</organism>
<accession>A0A0F9LA15</accession>
<protein>
    <submittedName>
        <fullName evidence="1">Uncharacterized protein</fullName>
    </submittedName>
</protein>
<dbReference type="EMBL" id="LAZR01011586">
    <property type="protein sequence ID" value="KKM60920.1"/>
    <property type="molecule type" value="Genomic_DNA"/>
</dbReference>
<evidence type="ECO:0000313" key="1">
    <source>
        <dbReference type="EMBL" id="KKM60920.1"/>
    </source>
</evidence>
<proteinExistence type="predicted"/>